<reference evidence="1" key="1">
    <citation type="submission" date="2021-02" db="EMBL/GenBank/DDBJ databases">
        <authorList>
            <consortium name="DOE Joint Genome Institute"/>
            <person name="Ahrendt S."/>
            <person name="Looney B.P."/>
            <person name="Miyauchi S."/>
            <person name="Morin E."/>
            <person name="Drula E."/>
            <person name="Courty P.E."/>
            <person name="Chicoki N."/>
            <person name="Fauchery L."/>
            <person name="Kohler A."/>
            <person name="Kuo A."/>
            <person name="Labutti K."/>
            <person name="Pangilinan J."/>
            <person name="Lipzen A."/>
            <person name="Riley R."/>
            <person name="Andreopoulos W."/>
            <person name="He G."/>
            <person name="Johnson J."/>
            <person name="Barry K.W."/>
            <person name="Grigoriev I.V."/>
            <person name="Nagy L."/>
            <person name="Hibbett D."/>
            <person name="Henrissat B."/>
            <person name="Matheny P.B."/>
            <person name="Labbe J."/>
            <person name="Martin F."/>
        </authorList>
    </citation>
    <scope>NUCLEOTIDE SEQUENCE</scope>
    <source>
        <strain evidence="1">EC-137</strain>
    </source>
</reference>
<protein>
    <submittedName>
        <fullName evidence="1">Uncharacterized protein</fullName>
    </submittedName>
</protein>
<reference evidence="1" key="2">
    <citation type="journal article" date="2022" name="New Phytol.">
        <title>Evolutionary transition to the ectomycorrhizal habit in the genomes of a hyperdiverse lineage of mushroom-forming fungi.</title>
        <authorList>
            <person name="Looney B."/>
            <person name="Miyauchi S."/>
            <person name="Morin E."/>
            <person name="Drula E."/>
            <person name="Courty P.E."/>
            <person name="Kohler A."/>
            <person name="Kuo A."/>
            <person name="LaButti K."/>
            <person name="Pangilinan J."/>
            <person name="Lipzen A."/>
            <person name="Riley R."/>
            <person name="Andreopoulos W."/>
            <person name="He G."/>
            <person name="Johnson J."/>
            <person name="Nolan M."/>
            <person name="Tritt A."/>
            <person name="Barry K.W."/>
            <person name="Grigoriev I.V."/>
            <person name="Nagy L.G."/>
            <person name="Hibbett D."/>
            <person name="Henrissat B."/>
            <person name="Matheny P.B."/>
            <person name="Labbe J."/>
            <person name="Martin F.M."/>
        </authorList>
    </citation>
    <scope>NUCLEOTIDE SEQUENCE</scope>
    <source>
        <strain evidence="1">EC-137</strain>
    </source>
</reference>
<comment type="caution">
    <text evidence="1">The sequence shown here is derived from an EMBL/GenBank/DDBJ whole genome shotgun (WGS) entry which is preliminary data.</text>
</comment>
<name>A0ACB8QLM6_9AGAM</name>
<proteinExistence type="predicted"/>
<gene>
    <name evidence="1" type="ORF">K488DRAFT_49535</name>
</gene>
<organism evidence="1 2">
    <name type="scientific">Vararia minispora EC-137</name>
    <dbReference type="NCBI Taxonomy" id="1314806"/>
    <lineage>
        <taxon>Eukaryota</taxon>
        <taxon>Fungi</taxon>
        <taxon>Dikarya</taxon>
        <taxon>Basidiomycota</taxon>
        <taxon>Agaricomycotina</taxon>
        <taxon>Agaricomycetes</taxon>
        <taxon>Russulales</taxon>
        <taxon>Lachnocladiaceae</taxon>
        <taxon>Vararia</taxon>
    </lineage>
</organism>
<evidence type="ECO:0000313" key="1">
    <source>
        <dbReference type="EMBL" id="KAI0032610.1"/>
    </source>
</evidence>
<evidence type="ECO:0000313" key="2">
    <source>
        <dbReference type="Proteomes" id="UP000814128"/>
    </source>
</evidence>
<sequence>MKSHIFWIQPPVQESAAIPRRLQREDLTLPILDPIRATYGPGFTVKGIITHNDSRMITIEHVPRGISRESLSSMISPHGTVTEIRMPELKADDEYQFMRVTVVLGSHKEAVDVVQALDGASVFQTTLSFRFLLHAAAREHASGGDLRVSWTLPTIRGYCGYSSEKLANEVVEQWNGADYRGHWIKASRYQDTPCIGEFNVLLEGLPADMTPKHMKKFKAGAVMLDRAPPTLVEFGIPAVEKALRGIGRMIYFEPEPTPYKDGIVHAWCRFESADVAKLVCESLHGVAQRGLRDAPLEVKRVHSFRYHIKNDTWAFISDDVEELKVSVPERYDGASISTTERDAKDGGWSDSMTVKIIAETAKDLSSIKERLHDMVRGEIIMDGNRPLWDRFFGSDNGTSWVDTVRMANSSVLIVVDTTRCSIRVVGVPEKRAKAIAAIRDYYSVLRQRPVHTIPFVGGMIGLSVFGEVSRQGKHGLDTVWLDLPTRMLCVRADEAVYEEVQRLVHAATERYGAPHQPSVRDTCLVCLEPPTTPVTLPCGDKFCKGCFVRWLRSHAQSRQFPVECFGKGGKCKEPVPLSIARDTLPPADWLALLHAAFDTHVGARPDEFRFCPTPDCKQVYRPGPRGAVYSCPSCMIRICPACHIEYHEGVTCEDREFDPDGTFQGWVVGRDVKRCPRCRVHIEREEGCNHMECTKCGTHICWVCLKTFREGGEVYGHMRVAHGGSYTVR</sequence>
<keyword evidence="2" id="KW-1185">Reference proteome</keyword>
<dbReference type="Proteomes" id="UP000814128">
    <property type="component" value="Unassembled WGS sequence"/>
</dbReference>
<dbReference type="EMBL" id="MU273541">
    <property type="protein sequence ID" value="KAI0032610.1"/>
    <property type="molecule type" value="Genomic_DNA"/>
</dbReference>
<accession>A0ACB8QLM6</accession>